<feature type="region of interest" description="Disordered" evidence="1">
    <location>
        <begin position="1"/>
        <end position="48"/>
    </location>
</feature>
<dbReference type="PANTHER" id="PTHR38791:SF1">
    <property type="entry name" value="TRANSCRIPTION FACTOR, PUTATIVE-RELATED"/>
    <property type="match status" value="1"/>
</dbReference>
<dbReference type="HOGENOM" id="CLU_567403_0_0_1"/>
<sequence length="467" mass="52755">MDLLMRHQNDKLDQKYHAMQSNTSPRKSAASPSPQSTNSRSGDKDSPYAASDRLKIHRVSNIGLQVDSITPAIIQPSSDVAIAFFVFNFNGGVYLDYLPRLYGAADRSSLLEASFEAVAISYFSSRRRCPSLMRQAMERYSIALRETNHAVSTPKKAAQDDTVASVMLLALFTALSCDAAEALPVWSKHVSAAMELMLLRVSRDSSSDTDQHLLSHIVSSVYLDCYAQRKALPLSLSLLRRRSLLSTQFQLQFWTVTDTLAGLRQDAIEGRLEDLDVLKQALILHRQARSLLEHLTRTHDIIAHAQGHIRISCDYETHRRIQARNTLLMILMDLNELLCVHGRRYVSMSPEYHALDRMWMETQANRATKAYGEVVEEIYESIPPFLKKGQRQATPGTNTDMWICSFLWPFSKALESQGVLATDLTDRIRRQLEHFAEVCDNRQLSKVIVQLSESGTAPAHFHALYLC</sequence>
<dbReference type="InterPro" id="IPR053175">
    <property type="entry name" value="DHMBA_Reg_Transcription_Factor"/>
</dbReference>
<proteinExistence type="predicted"/>
<dbReference type="PANTHER" id="PTHR38791">
    <property type="entry name" value="ZN(II)2CYS6 TRANSCRIPTION FACTOR (EUROFUNG)-RELATED-RELATED"/>
    <property type="match status" value="1"/>
</dbReference>
<dbReference type="GeneID" id="25331184"/>
<protein>
    <submittedName>
        <fullName evidence="2">Uncharacterized protein</fullName>
    </submittedName>
</protein>
<organism evidence="2 3">
    <name type="scientific">Exophiala xenobiotica</name>
    <dbReference type="NCBI Taxonomy" id="348802"/>
    <lineage>
        <taxon>Eukaryota</taxon>
        <taxon>Fungi</taxon>
        <taxon>Dikarya</taxon>
        <taxon>Ascomycota</taxon>
        <taxon>Pezizomycotina</taxon>
        <taxon>Eurotiomycetes</taxon>
        <taxon>Chaetothyriomycetidae</taxon>
        <taxon>Chaetothyriales</taxon>
        <taxon>Herpotrichiellaceae</taxon>
        <taxon>Exophiala</taxon>
    </lineage>
</organism>
<dbReference type="OrthoDB" id="4150041at2759"/>
<accession>A0A0D2EGE3</accession>
<feature type="compositionally biased region" description="Polar residues" evidence="1">
    <location>
        <begin position="19"/>
        <end position="40"/>
    </location>
</feature>
<keyword evidence="3" id="KW-1185">Reference proteome</keyword>
<dbReference type="AlphaFoldDB" id="A0A0D2EGE3"/>
<dbReference type="RefSeq" id="XP_013314314.1">
    <property type="nucleotide sequence ID" value="XM_013458860.1"/>
</dbReference>
<gene>
    <name evidence="2" type="ORF">PV05_09276</name>
</gene>
<reference evidence="2 3" key="1">
    <citation type="submission" date="2015-01" db="EMBL/GenBank/DDBJ databases">
        <title>The Genome Sequence of Exophiala xenobiotica CBS118157.</title>
        <authorList>
            <consortium name="The Broad Institute Genomics Platform"/>
            <person name="Cuomo C."/>
            <person name="de Hoog S."/>
            <person name="Gorbushina A."/>
            <person name="Stielow B."/>
            <person name="Teixiera M."/>
            <person name="Abouelleil A."/>
            <person name="Chapman S.B."/>
            <person name="Priest M."/>
            <person name="Young S.K."/>
            <person name="Wortman J."/>
            <person name="Nusbaum C."/>
            <person name="Birren B."/>
        </authorList>
    </citation>
    <scope>NUCLEOTIDE SEQUENCE [LARGE SCALE GENOMIC DNA]</scope>
    <source>
        <strain evidence="2 3">CBS 118157</strain>
    </source>
</reference>
<evidence type="ECO:0000256" key="1">
    <source>
        <dbReference type="SAM" id="MobiDB-lite"/>
    </source>
</evidence>
<dbReference type="Proteomes" id="UP000054342">
    <property type="component" value="Unassembled WGS sequence"/>
</dbReference>
<name>A0A0D2EGE3_9EURO</name>
<dbReference type="STRING" id="348802.A0A0D2EGE3"/>
<dbReference type="EMBL" id="KN847321">
    <property type="protein sequence ID" value="KIW53730.1"/>
    <property type="molecule type" value="Genomic_DNA"/>
</dbReference>
<feature type="compositionally biased region" description="Basic and acidic residues" evidence="1">
    <location>
        <begin position="1"/>
        <end position="16"/>
    </location>
</feature>
<evidence type="ECO:0000313" key="2">
    <source>
        <dbReference type="EMBL" id="KIW53730.1"/>
    </source>
</evidence>
<evidence type="ECO:0000313" key="3">
    <source>
        <dbReference type="Proteomes" id="UP000054342"/>
    </source>
</evidence>